<protein>
    <submittedName>
        <fullName evidence="2">Uncharacterized protein</fullName>
    </submittedName>
</protein>
<comment type="caution">
    <text evidence="2">The sequence shown here is derived from an EMBL/GenBank/DDBJ whole genome shotgun (WGS) entry which is preliminary data.</text>
</comment>
<reference evidence="2 3" key="1">
    <citation type="journal article" date="2024" name="Ann. Entomol. Soc. Am.">
        <title>Genomic analyses of the southern and eastern yellowjacket wasps (Hymenoptera: Vespidae) reveal evolutionary signatures of social life.</title>
        <authorList>
            <person name="Catto M.A."/>
            <person name="Caine P.B."/>
            <person name="Orr S.E."/>
            <person name="Hunt B.G."/>
            <person name="Goodisman M.A.D."/>
        </authorList>
    </citation>
    <scope>NUCLEOTIDE SEQUENCE [LARGE SCALE GENOMIC DNA]</scope>
    <source>
        <strain evidence="2">233</strain>
        <tissue evidence="2">Head and thorax</tissue>
    </source>
</reference>
<dbReference type="AlphaFoldDB" id="A0ABD1ZVL7"/>
<keyword evidence="3" id="KW-1185">Reference proteome</keyword>
<name>A0ABD1ZVL7_VESSQ</name>
<evidence type="ECO:0000256" key="1">
    <source>
        <dbReference type="SAM" id="MobiDB-lite"/>
    </source>
</evidence>
<evidence type="ECO:0000313" key="3">
    <source>
        <dbReference type="Proteomes" id="UP001607302"/>
    </source>
</evidence>
<evidence type="ECO:0000313" key="2">
    <source>
        <dbReference type="EMBL" id="KAL2712412.1"/>
    </source>
</evidence>
<organism evidence="2 3">
    <name type="scientific">Vespula squamosa</name>
    <name type="common">Southern yellow jacket</name>
    <name type="synonym">Wasp</name>
    <dbReference type="NCBI Taxonomy" id="30214"/>
    <lineage>
        <taxon>Eukaryota</taxon>
        <taxon>Metazoa</taxon>
        <taxon>Ecdysozoa</taxon>
        <taxon>Arthropoda</taxon>
        <taxon>Hexapoda</taxon>
        <taxon>Insecta</taxon>
        <taxon>Pterygota</taxon>
        <taxon>Neoptera</taxon>
        <taxon>Endopterygota</taxon>
        <taxon>Hymenoptera</taxon>
        <taxon>Apocrita</taxon>
        <taxon>Aculeata</taxon>
        <taxon>Vespoidea</taxon>
        <taxon>Vespidae</taxon>
        <taxon>Vespinae</taxon>
        <taxon>Vespula</taxon>
    </lineage>
</organism>
<accession>A0ABD1ZVL7</accession>
<proteinExistence type="predicted"/>
<feature type="region of interest" description="Disordered" evidence="1">
    <location>
        <begin position="70"/>
        <end position="103"/>
    </location>
</feature>
<sequence>MICRHMTYADPPVTTPVHVRPKDDKAFDNTAFVDYEEPLSVKTEYYQLNDVLEPSDAGILTIQRGTLRPHVSSPTRIEHPNLPPLNLLPHKRSSKKGTIGQHASDTLLRSSITSSTYIPTI</sequence>
<dbReference type="Proteomes" id="UP001607302">
    <property type="component" value="Unassembled WGS sequence"/>
</dbReference>
<dbReference type="EMBL" id="JAUDFV010000166">
    <property type="protein sequence ID" value="KAL2712412.1"/>
    <property type="molecule type" value="Genomic_DNA"/>
</dbReference>
<gene>
    <name evidence="2" type="ORF">V1478_017935</name>
</gene>